<sequence>MNYSISVSVRVLKLKIGALAFLILTGSCRSIQPEAPENTWLATAPPEINAVTNSIVVPVEINLTGYFKDANKSVPDITAGSDKPCSGIRYEYRFQKDSFNISTVNNRLLSELVGSYWIKMEYCAACSDLLVAKPVCLTPLVPFSCGINEKRPSLRIRFETELNINENYGLSTSTGINELKALNPCEVTLFRFDATEEVIREVRKTLEKQCIATDKQLARISFRKDADDLWKNMNQSVKIPYLGYIHFEPVSLSLVKPRLANNRLFTTLVLNCKTYLNQNPAKKELGELPGLNTIPSAPKDTFDLFTDFELDYDSISQLFTEQVKGKTIDFNKNHFEFEAVKVSGLDKNRLLLAISFSGTKRGILYLQGIPYFDNHTKILELSKLEFDLKTKSVLLKSAKWLFSNRIYSELEKATKLDLSAQFNELKKTIDKNLQRKIGDLILQGKTHDVSVVHIFPTVDHLYLRTCLKAQLNVKQ</sequence>
<evidence type="ECO:0000313" key="1">
    <source>
        <dbReference type="EMBL" id="TSJ39856.1"/>
    </source>
</evidence>
<organism evidence="1 2">
    <name type="scientific">Fluviicola chungangensis</name>
    <dbReference type="NCBI Taxonomy" id="2597671"/>
    <lineage>
        <taxon>Bacteria</taxon>
        <taxon>Pseudomonadati</taxon>
        <taxon>Bacteroidota</taxon>
        <taxon>Flavobacteriia</taxon>
        <taxon>Flavobacteriales</taxon>
        <taxon>Crocinitomicaceae</taxon>
        <taxon>Fluviicola</taxon>
    </lineage>
</organism>
<proteinExistence type="predicted"/>
<dbReference type="Proteomes" id="UP000316008">
    <property type="component" value="Unassembled WGS sequence"/>
</dbReference>
<dbReference type="EMBL" id="VLPL01000011">
    <property type="protein sequence ID" value="TSJ39856.1"/>
    <property type="molecule type" value="Genomic_DNA"/>
</dbReference>
<dbReference type="Pfam" id="PF14356">
    <property type="entry name" value="DUF4403"/>
    <property type="match status" value="1"/>
</dbReference>
<dbReference type="InterPro" id="IPR025515">
    <property type="entry name" value="DUF4403"/>
</dbReference>
<comment type="caution">
    <text evidence="1">The sequence shown here is derived from an EMBL/GenBank/DDBJ whole genome shotgun (WGS) entry which is preliminary data.</text>
</comment>
<accession>A0A556MJ13</accession>
<dbReference type="AlphaFoldDB" id="A0A556MJ13"/>
<keyword evidence="2" id="KW-1185">Reference proteome</keyword>
<protein>
    <submittedName>
        <fullName evidence="1">DUF4403 family protein</fullName>
    </submittedName>
</protein>
<gene>
    <name evidence="1" type="ORF">FO442_17525</name>
</gene>
<evidence type="ECO:0000313" key="2">
    <source>
        <dbReference type="Proteomes" id="UP000316008"/>
    </source>
</evidence>
<reference evidence="1 2" key="1">
    <citation type="submission" date="2019-07" db="EMBL/GenBank/DDBJ databases">
        <authorList>
            <person name="Huq M.A."/>
        </authorList>
    </citation>
    <scope>NUCLEOTIDE SEQUENCE [LARGE SCALE GENOMIC DNA]</scope>
    <source>
        <strain evidence="1 2">MAH-3</strain>
    </source>
</reference>
<dbReference type="OrthoDB" id="617059at2"/>
<name>A0A556MJ13_9FLAO</name>